<sequence>MADITLAAYAYGSVLFDPDVPCITTQWHSFANRQQFQAMMNEALACYEEESKRTFPLGWLADTRQMSALTSDDQRWLNTDWNPRAYAAGIRHVCIVQSENVFGQIAAASYSTKTLASQEYEIQPVTQPTIAAAKHWIQKSLQGHSVLP</sequence>
<protein>
    <recommendedName>
        <fullName evidence="3">STAS/SEC14 domain-containing protein</fullName>
    </recommendedName>
</protein>
<comment type="caution">
    <text evidence="1">The sequence shown here is derived from an EMBL/GenBank/DDBJ whole genome shotgun (WGS) entry which is preliminary data.</text>
</comment>
<name>A0ABR7MQ09_9BACT</name>
<accession>A0ABR7MQ09</accession>
<dbReference type="Proteomes" id="UP000622017">
    <property type="component" value="Unassembled WGS sequence"/>
</dbReference>
<gene>
    <name evidence="1" type="ORF">H8B15_19175</name>
</gene>
<evidence type="ECO:0000313" key="2">
    <source>
        <dbReference type="Proteomes" id="UP000622017"/>
    </source>
</evidence>
<keyword evidence="2" id="KW-1185">Reference proteome</keyword>
<dbReference type="EMBL" id="JACSCY010000021">
    <property type="protein sequence ID" value="MBC6613053.1"/>
    <property type="molecule type" value="Genomic_DNA"/>
</dbReference>
<organism evidence="1 2">
    <name type="scientific">Hymenobacter citatus</name>
    <dbReference type="NCBI Taxonomy" id="2763506"/>
    <lineage>
        <taxon>Bacteria</taxon>
        <taxon>Pseudomonadati</taxon>
        <taxon>Bacteroidota</taxon>
        <taxon>Cytophagia</taxon>
        <taxon>Cytophagales</taxon>
        <taxon>Hymenobacteraceae</taxon>
        <taxon>Hymenobacter</taxon>
    </lineage>
</organism>
<reference evidence="1 2" key="1">
    <citation type="submission" date="2020-08" db="EMBL/GenBank/DDBJ databases">
        <title>Hymenobacter sp.</title>
        <authorList>
            <person name="Kim M.K."/>
        </authorList>
    </citation>
    <scope>NUCLEOTIDE SEQUENCE [LARGE SCALE GENOMIC DNA]</scope>
    <source>
        <strain evidence="1 2">BT507</strain>
    </source>
</reference>
<proteinExistence type="predicted"/>
<evidence type="ECO:0008006" key="3">
    <source>
        <dbReference type="Google" id="ProtNLM"/>
    </source>
</evidence>
<dbReference type="RefSeq" id="WP_187321269.1">
    <property type="nucleotide sequence ID" value="NZ_JACSCY010000021.1"/>
</dbReference>
<evidence type="ECO:0000313" key="1">
    <source>
        <dbReference type="EMBL" id="MBC6613053.1"/>
    </source>
</evidence>